<keyword evidence="4" id="KW-0964">Secreted</keyword>
<dbReference type="Gene3D" id="3.30.2460.20">
    <property type="match status" value="1"/>
</dbReference>
<dbReference type="SMART" id="SM00097">
    <property type="entry name" value="WNT1"/>
    <property type="match status" value="1"/>
</dbReference>
<evidence type="ECO:0000313" key="13">
    <source>
        <dbReference type="Ensembl" id="ENSPANP00000056253.1"/>
    </source>
</evidence>
<feature type="compositionally biased region" description="Low complexity" evidence="12">
    <location>
        <begin position="158"/>
        <end position="167"/>
    </location>
</feature>
<comment type="similarity">
    <text evidence="2 11">Belongs to the Wnt family.</text>
</comment>
<reference evidence="13" key="2">
    <citation type="submission" date="2025-08" db="UniProtKB">
        <authorList>
            <consortium name="Ensembl"/>
        </authorList>
    </citation>
    <scope>IDENTIFICATION</scope>
</reference>
<evidence type="ECO:0000256" key="7">
    <source>
        <dbReference type="ARBA" id="ARBA00022729"/>
    </source>
</evidence>
<dbReference type="FunFam" id="3.30.2460.20:FF:000002">
    <property type="entry name" value="Protein Wnt"/>
    <property type="match status" value="1"/>
</dbReference>
<evidence type="ECO:0000256" key="8">
    <source>
        <dbReference type="ARBA" id="ARBA00023157"/>
    </source>
</evidence>
<keyword evidence="14" id="KW-1185">Reference proteome</keyword>
<keyword evidence="8" id="KW-1015">Disulfide bond</keyword>
<dbReference type="Ensembl" id="ENSPANT00000074229.1">
    <property type="protein sequence ID" value="ENSPANP00000056253.1"/>
    <property type="gene ID" value="ENSPANG00000048565.1"/>
</dbReference>
<evidence type="ECO:0000256" key="12">
    <source>
        <dbReference type="SAM" id="MobiDB-lite"/>
    </source>
</evidence>
<dbReference type="Proteomes" id="UP000028761">
    <property type="component" value="Chromosome 1"/>
</dbReference>
<keyword evidence="7" id="KW-0732">Signal</keyword>
<comment type="subcellular location">
    <subcellularLocation>
        <location evidence="1 11">Secreted</location>
        <location evidence="1 11">Extracellular space</location>
        <location evidence="1 11">Extracellular matrix</location>
    </subcellularLocation>
</comment>
<dbReference type="GO" id="GO:0005615">
    <property type="term" value="C:extracellular space"/>
    <property type="evidence" value="ECO:0007669"/>
    <property type="project" value="TreeGrafter"/>
</dbReference>
<keyword evidence="5" id="KW-0272">Extracellular matrix</keyword>
<evidence type="ECO:0000256" key="2">
    <source>
        <dbReference type="ARBA" id="ARBA00005683"/>
    </source>
</evidence>
<feature type="region of interest" description="Disordered" evidence="12">
    <location>
        <begin position="491"/>
        <end position="514"/>
    </location>
</feature>
<feature type="compositionally biased region" description="Pro residues" evidence="12">
    <location>
        <begin position="140"/>
        <end position="157"/>
    </location>
</feature>
<evidence type="ECO:0000256" key="9">
    <source>
        <dbReference type="ARBA" id="ARBA00023180"/>
    </source>
</evidence>
<name>A0A8I5NQU4_PAPAN</name>
<dbReference type="PANTHER" id="PTHR12027">
    <property type="entry name" value="WNT RELATED"/>
    <property type="match status" value="1"/>
</dbReference>
<dbReference type="InterPro" id="IPR018161">
    <property type="entry name" value="Wnt_CS"/>
</dbReference>
<dbReference type="InterPro" id="IPR013303">
    <property type="entry name" value="Wnt9a"/>
</dbReference>
<reference evidence="13" key="3">
    <citation type="submission" date="2025-09" db="UniProtKB">
        <authorList>
            <consortium name="Ensembl"/>
        </authorList>
    </citation>
    <scope>IDENTIFICATION</scope>
</reference>
<evidence type="ECO:0000256" key="4">
    <source>
        <dbReference type="ARBA" id="ARBA00022525"/>
    </source>
</evidence>
<dbReference type="InterPro" id="IPR043158">
    <property type="entry name" value="Wnt_C"/>
</dbReference>
<evidence type="ECO:0000256" key="10">
    <source>
        <dbReference type="ARBA" id="ARBA00023288"/>
    </source>
</evidence>
<accession>A0A8I5NQU4</accession>
<comment type="function">
    <text evidence="11">Ligand for members of the frizzled family of seven transmembrane receptors.</text>
</comment>
<dbReference type="GO" id="GO:0030182">
    <property type="term" value="P:neuron differentiation"/>
    <property type="evidence" value="ECO:0007669"/>
    <property type="project" value="TreeGrafter"/>
</dbReference>
<dbReference type="GO" id="GO:0005125">
    <property type="term" value="F:cytokine activity"/>
    <property type="evidence" value="ECO:0007669"/>
    <property type="project" value="TreeGrafter"/>
</dbReference>
<dbReference type="CDD" id="cd19353">
    <property type="entry name" value="Wnt_Wnt9a"/>
    <property type="match status" value="1"/>
</dbReference>
<evidence type="ECO:0000313" key="14">
    <source>
        <dbReference type="Proteomes" id="UP000028761"/>
    </source>
</evidence>
<feature type="region of interest" description="Disordered" evidence="12">
    <location>
        <begin position="1"/>
        <end position="207"/>
    </location>
</feature>
<dbReference type="PRINTS" id="PR01894">
    <property type="entry name" value="WNT14PROTEIN"/>
</dbReference>
<organism evidence="13 14">
    <name type="scientific">Papio anubis</name>
    <name type="common">Olive baboon</name>
    <dbReference type="NCBI Taxonomy" id="9555"/>
    <lineage>
        <taxon>Eukaryota</taxon>
        <taxon>Metazoa</taxon>
        <taxon>Chordata</taxon>
        <taxon>Craniata</taxon>
        <taxon>Vertebrata</taxon>
        <taxon>Euteleostomi</taxon>
        <taxon>Mammalia</taxon>
        <taxon>Eutheria</taxon>
        <taxon>Euarchontoglires</taxon>
        <taxon>Primates</taxon>
        <taxon>Haplorrhini</taxon>
        <taxon>Catarrhini</taxon>
        <taxon>Cercopithecidae</taxon>
        <taxon>Cercopithecinae</taxon>
        <taxon>Papio</taxon>
    </lineage>
</organism>
<reference evidence="13 14" key="1">
    <citation type="submission" date="2012-03" db="EMBL/GenBank/DDBJ databases">
        <title>Whole Genome Assembly of Papio anubis.</title>
        <authorList>
            <person name="Liu Y.L."/>
            <person name="Abraham K.A."/>
            <person name="Akbar H.A."/>
            <person name="Ali S.A."/>
            <person name="Anosike U.A."/>
            <person name="Aqrawi P.A."/>
            <person name="Arias F.A."/>
            <person name="Attaway T.A."/>
            <person name="Awwad R.A."/>
            <person name="Babu C.B."/>
            <person name="Bandaranaike D.B."/>
            <person name="Battles P.B."/>
            <person name="Bell A.B."/>
            <person name="Beltran B.B."/>
            <person name="Berhane-Mersha D.B."/>
            <person name="Bess C.B."/>
            <person name="Bickham C.B."/>
            <person name="Bolden T.B."/>
            <person name="Carter K.C."/>
            <person name="Chau D.C."/>
            <person name="Chavez A.C."/>
            <person name="Clerc-Blankenburg K.C."/>
            <person name="Coyle M.C."/>
            <person name="Dao M.D."/>
            <person name="Davila M.L.D."/>
            <person name="Davy-Carroll L.D."/>
            <person name="Denson S.D."/>
            <person name="Dinh H.D."/>
            <person name="Fernandez S.F."/>
            <person name="Fernando P.F."/>
            <person name="Forbes L.F."/>
            <person name="Francis C.F."/>
            <person name="Francisco L.F."/>
            <person name="Fu Q.F."/>
            <person name="Garcia-Iii R.G."/>
            <person name="Garrett T.G."/>
            <person name="Gross S.G."/>
            <person name="Gubbala S.G."/>
            <person name="Hirani K.H."/>
            <person name="Hogues M.H."/>
            <person name="Hollins B.H."/>
            <person name="Jackson L.J."/>
            <person name="Javaid M.J."/>
            <person name="Jhangiani S.J."/>
            <person name="Johnson A.J."/>
            <person name="Johnson B.J."/>
            <person name="Jones J.J."/>
            <person name="Joshi V.J."/>
            <person name="Kalu J.K."/>
            <person name="Khan N.K."/>
            <person name="Korchina V.K."/>
            <person name="Kovar C.K."/>
            <person name="Lago L.L."/>
            <person name="Lara F.L."/>
            <person name="Le T.-K.L."/>
            <person name="Lee S.L."/>
            <person name="Legall-Iii F.L."/>
            <person name="Lemon S.L."/>
            <person name="Liu J.L."/>
            <person name="Liu Y.-S.L."/>
            <person name="Liyanage D.L."/>
            <person name="Lopez J.L."/>
            <person name="Lorensuhewa L.L."/>
            <person name="Mata R.M."/>
            <person name="Mathew T.M."/>
            <person name="Mercado C.M."/>
            <person name="Mercado I.M."/>
            <person name="Morales K.M."/>
            <person name="Morgan M.M."/>
            <person name="Munidasa M.M."/>
            <person name="Ngo D.N."/>
            <person name="Nguyen L.N."/>
            <person name="Nguyen T.N."/>
            <person name="Nguyen N.N."/>
            <person name="Obregon M.O."/>
            <person name="Okwuonu G.O."/>
            <person name="Ongeri F.O."/>
            <person name="Onwere C.O."/>
            <person name="Osifeso I.O."/>
            <person name="Parra A.P."/>
            <person name="Patil S.P."/>
            <person name="Perez A.P."/>
            <person name="Perez Y.P."/>
            <person name="Pham C.P."/>
            <person name="Pu L.-L.P."/>
            <person name="Puazo M.P."/>
            <person name="Quiroz J.Q."/>
            <person name="Rouhana J.R."/>
            <person name="Ruiz M.R."/>
            <person name="Ruiz S.-J.R."/>
            <person name="Saada N.S."/>
            <person name="Santibanez J.S."/>
            <person name="Scheel M.S."/>
            <person name="Schneider B.S."/>
            <person name="Simmons D.S."/>
            <person name="Sisson I.S."/>
            <person name="Tang L.-Y.T."/>
            <person name="Thornton R.T."/>
            <person name="Tisius J.T."/>
            <person name="Toledanes G.T."/>
            <person name="Trejos Z.T."/>
            <person name="Usmani K.U."/>
            <person name="Varghese R.V."/>
            <person name="Vattathil S.V."/>
            <person name="Vee V.V."/>
            <person name="Walker D.W."/>
            <person name="Weissenberger G.W."/>
            <person name="White C.W."/>
            <person name="Williams A.W."/>
            <person name="Woodworth J.W."/>
            <person name="Wright R.W."/>
            <person name="Zhu Y.Z."/>
            <person name="Han Y.H."/>
            <person name="Newsham I.N."/>
            <person name="Nazareth L.N."/>
            <person name="Worley K.W."/>
            <person name="Muzny D.M."/>
            <person name="Rogers J.R."/>
            <person name="Gibbs R.G."/>
        </authorList>
    </citation>
    <scope>NUCLEOTIDE SEQUENCE [LARGE SCALE GENOMIC DNA]</scope>
</reference>
<keyword evidence="6 11" id="KW-0879">Wnt signaling pathway</keyword>
<dbReference type="PANTHER" id="PTHR12027:SF75">
    <property type="entry name" value="PROTEIN WNT-9A"/>
    <property type="match status" value="1"/>
</dbReference>
<gene>
    <name evidence="13" type="primary">WNT9A</name>
</gene>
<evidence type="ECO:0000256" key="5">
    <source>
        <dbReference type="ARBA" id="ARBA00022530"/>
    </source>
</evidence>
<dbReference type="InterPro" id="IPR005817">
    <property type="entry name" value="Wnt"/>
</dbReference>
<dbReference type="GO" id="GO:0045165">
    <property type="term" value="P:cell fate commitment"/>
    <property type="evidence" value="ECO:0007669"/>
    <property type="project" value="TreeGrafter"/>
</dbReference>
<dbReference type="GeneTree" id="ENSGT00940000159618"/>
<keyword evidence="9" id="KW-0325">Glycoprotein</keyword>
<keyword evidence="3 11" id="KW-0217">Developmental protein</keyword>
<keyword evidence="10" id="KW-0449">Lipoprotein</keyword>
<dbReference type="GO" id="GO:0005109">
    <property type="term" value="F:frizzled binding"/>
    <property type="evidence" value="ECO:0007669"/>
    <property type="project" value="TreeGrafter"/>
</dbReference>
<dbReference type="GO" id="GO:0060070">
    <property type="term" value="P:canonical Wnt signaling pathway"/>
    <property type="evidence" value="ECO:0007669"/>
    <property type="project" value="TreeGrafter"/>
</dbReference>
<evidence type="ECO:0000256" key="11">
    <source>
        <dbReference type="RuleBase" id="RU003500"/>
    </source>
</evidence>
<evidence type="ECO:0000256" key="3">
    <source>
        <dbReference type="ARBA" id="ARBA00022473"/>
    </source>
</evidence>
<dbReference type="AlphaFoldDB" id="A0A8I5NQU4"/>
<sequence>MSLHSQAESGHSPRQKGAILWPRSLRGSASARGAGITGWPNSSSPRFPGASAQLAARGRRPGPLWNHPRLSRPGAPPAANPAANASLPLPLNPAPGAAPSSHRSAPNALPASRCPPRSPNAVSPWSPRILARPALGSHRSPPPFPPTPPGRARPRPAPGAAAGAPSGREGRADGRARLGFRPAPGAGVIPSRARGGAGPSWPRSGRYKRAAAAARPARSWERDGRPPRCGKMLDGSPLARWLAAAFGLTLLLGALRPSAAYFGLTGSEPLTVLPLTLEPEAAAQAHYKACDRLKLERKQRRMCRRDPGVAETLVEAVSMSALECQFQFRFERWNCTLEGRYRASLLKRGFKETAFLYAISSAGLTHALAKACSAGRMERCTCDEAPDLENREAWQWGGCGDNLKYSSKFVKEFLGRRSSKDLRARVDFHNNLVGVKVIKAGVETTCKCHGVSGSCTVRTCWRQLAPFHEVGKHLKHKYETALKVGSTTNEAAGEAGAISPPRGRASGVGGSDPLPRTPELVHLDDSPSFCLAGRFSPGTAGRRCHREKNCESICCGRGHNTQSRVVTRPCQCQVRWCCYVECRQCTQREEVYTCKG</sequence>
<dbReference type="Pfam" id="PF00110">
    <property type="entry name" value="wnt"/>
    <property type="match status" value="1"/>
</dbReference>
<evidence type="ECO:0000256" key="1">
    <source>
        <dbReference type="ARBA" id="ARBA00004498"/>
    </source>
</evidence>
<dbReference type="PROSITE" id="PS00246">
    <property type="entry name" value="WNT1"/>
    <property type="match status" value="1"/>
</dbReference>
<dbReference type="PRINTS" id="PR01349">
    <property type="entry name" value="WNTPROTEIN"/>
</dbReference>
<proteinExistence type="inferred from homology"/>
<dbReference type="OMA" id="THFSAPC"/>
<feature type="compositionally biased region" description="Low complexity" evidence="12">
    <location>
        <begin position="80"/>
        <end position="101"/>
    </location>
</feature>
<evidence type="ECO:0000256" key="6">
    <source>
        <dbReference type="ARBA" id="ARBA00022687"/>
    </source>
</evidence>
<protein>
    <recommendedName>
        <fullName evidence="11">Protein Wnt</fullName>
    </recommendedName>
</protein>